<comment type="similarity">
    <text evidence="4">Belongs to the ropporin family.</text>
</comment>
<evidence type="ECO:0000313" key="7">
    <source>
        <dbReference type="EMBL" id="KAJ4460317.1"/>
    </source>
</evidence>
<keyword evidence="8" id="KW-1185">Reference proteome</keyword>
<protein>
    <submittedName>
        <fullName evidence="7">Radial spoke protein 11</fullName>
    </submittedName>
</protein>
<feature type="region of interest" description="Disordered" evidence="5">
    <location>
        <begin position="1"/>
        <end position="20"/>
    </location>
</feature>
<evidence type="ECO:0000256" key="2">
    <source>
        <dbReference type="ARBA" id="ARBA00022846"/>
    </source>
</evidence>
<evidence type="ECO:0000259" key="6">
    <source>
        <dbReference type="SMART" id="SM00394"/>
    </source>
</evidence>
<evidence type="ECO:0000313" key="8">
    <source>
        <dbReference type="Proteomes" id="UP001141327"/>
    </source>
</evidence>
<feature type="compositionally biased region" description="Polar residues" evidence="5">
    <location>
        <begin position="1"/>
        <end position="13"/>
    </location>
</feature>
<evidence type="ECO:0000256" key="3">
    <source>
        <dbReference type="ARBA" id="ARBA00023273"/>
    </source>
</evidence>
<reference evidence="7" key="1">
    <citation type="journal article" date="2022" name="bioRxiv">
        <title>Genomics of Preaxostyla Flagellates Illuminates Evolutionary Transitions and the Path Towards Mitochondrial Loss.</title>
        <authorList>
            <person name="Novak L.V.F."/>
            <person name="Treitli S.C."/>
            <person name="Pyrih J."/>
            <person name="Halakuc P."/>
            <person name="Pipaliya S.V."/>
            <person name="Vacek V."/>
            <person name="Brzon O."/>
            <person name="Soukal P."/>
            <person name="Eme L."/>
            <person name="Dacks J.B."/>
            <person name="Karnkowska A."/>
            <person name="Elias M."/>
            <person name="Hampl V."/>
        </authorList>
    </citation>
    <scope>NUCLEOTIDE SEQUENCE</scope>
    <source>
        <strain evidence="7">RCP-MX</strain>
    </source>
</reference>
<sequence>MQEQAEGAQQTNPPTQPERDAWDQNTRIFCAEQIVVPLELPEILKAYTKDVIRKQPTNLIEFSAEWFAQMSEQSRQEDPYKAAQDHFPDLRKTLQEMDSTQSGVLAKEQIVEACLGAGLSETTLESVFSLGKFEDQIDWRQFLVLAMAFMCESEMAAVELMFSVFDDNGILPTDFLLMLIDFLLAHDSQRPREYLQQLAQQIKATEDGRFAEQITFPDFARVPLAAQLN</sequence>
<organism evidence="7 8">
    <name type="scientific">Paratrimastix pyriformis</name>
    <dbReference type="NCBI Taxonomy" id="342808"/>
    <lineage>
        <taxon>Eukaryota</taxon>
        <taxon>Metamonada</taxon>
        <taxon>Preaxostyla</taxon>
        <taxon>Paratrimastigidae</taxon>
        <taxon>Paratrimastix</taxon>
    </lineage>
</organism>
<dbReference type="Proteomes" id="UP001141327">
    <property type="component" value="Unassembled WGS sequence"/>
</dbReference>
<keyword evidence="2" id="KW-0282">Flagellum</keyword>
<dbReference type="PANTHER" id="PTHR14952">
    <property type="entry name" value="ROPPORIN-1-LIKE PROTEIN"/>
    <property type="match status" value="1"/>
</dbReference>
<dbReference type="Gene3D" id="1.10.238.10">
    <property type="entry name" value="EF-hand"/>
    <property type="match status" value="1"/>
</dbReference>
<evidence type="ECO:0000256" key="1">
    <source>
        <dbReference type="ARBA" id="ARBA00004230"/>
    </source>
</evidence>
<comment type="subcellular location">
    <subcellularLocation>
        <location evidence="1">Cell projection</location>
        <location evidence="1">Cilium</location>
        <location evidence="1">Flagellum</location>
    </subcellularLocation>
</comment>
<feature type="domain" description="RIIa" evidence="6">
    <location>
        <begin position="38"/>
        <end position="75"/>
    </location>
</feature>
<dbReference type="InterPro" id="IPR003117">
    <property type="entry name" value="cAMP_dep_PK_reg_su_I/II_a/b"/>
</dbReference>
<accession>A0ABQ8UMA9</accession>
<comment type="caution">
    <text evidence="7">The sequence shown here is derived from an EMBL/GenBank/DDBJ whole genome shotgun (WGS) entry which is preliminary data.</text>
</comment>
<dbReference type="PANTHER" id="PTHR14952:SF9">
    <property type="entry name" value="EF-HAND DOMAIN-CONTAINING PROTEIN"/>
    <property type="match status" value="1"/>
</dbReference>
<gene>
    <name evidence="7" type="ORF">PAPYR_3325</name>
</gene>
<evidence type="ECO:0000256" key="4">
    <source>
        <dbReference type="ARBA" id="ARBA00035651"/>
    </source>
</evidence>
<keyword evidence="3" id="KW-0966">Cell projection</keyword>
<dbReference type="SUPFAM" id="SSF47391">
    <property type="entry name" value="Dimerization-anchoring domain of cAMP-dependent PK regulatory subunit"/>
    <property type="match status" value="1"/>
</dbReference>
<dbReference type="InterPro" id="IPR011992">
    <property type="entry name" value="EF-hand-dom_pair"/>
</dbReference>
<proteinExistence type="inferred from homology"/>
<dbReference type="SMART" id="SM00394">
    <property type="entry name" value="RIIa"/>
    <property type="match status" value="1"/>
</dbReference>
<dbReference type="EMBL" id="JAPMOS010000013">
    <property type="protein sequence ID" value="KAJ4460317.1"/>
    <property type="molecule type" value="Genomic_DNA"/>
</dbReference>
<dbReference type="Pfam" id="PF02197">
    <property type="entry name" value="RIIa"/>
    <property type="match status" value="1"/>
</dbReference>
<keyword evidence="2" id="KW-0969">Cilium</keyword>
<name>A0ABQ8UMA9_9EUKA</name>
<dbReference type="SUPFAM" id="SSF47473">
    <property type="entry name" value="EF-hand"/>
    <property type="match status" value="1"/>
</dbReference>
<dbReference type="CDD" id="cd22985">
    <property type="entry name" value="DD_CrRSP11-like"/>
    <property type="match status" value="1"/>
</dbReference>
<evidence type="ECO:0000256" key="5">
    <source>
        <dbReference type="SAM" id="MobiDB-lite"/>
    </source>
</evidence>
<dbReference type="Gene3D" id="1.20.890.10">
    <property type="entry name" value="cAMP-dependent protein kinase regulatory subunit, dimerization-anchoring domain"/>
    <property type="match status" value="1"/>
</dbReference>